<dbReference type="InterPro" id="IPR011990">
    <property type="entry name" value="TPR-like_helical_dom_sf"/>
</dbReference>
<keyword evidence="3" id="KW-1185">Reference proteome</keyword>
<organism evidence="2 3">
    <name type="scientific">Kribbella karoonensis</name>
    <dbReference type="NCBI Taxonomy" id="324851"/>
    <lineage>
        <taxon>Bacteria</taxon>
        <taxon>Bacillati</taxon>
        <taxon>Actinomycetota</taxon>
        <taxon>Actinomycetes</taxon>
        <taxon>Propionibacteriales</taxon>
        <taxon>Kribbellaceae</taxon>
        <taxon>Kribbella</taxon>
    </lineage>
</organism>
<dbReference type="Pfam" id="PF12770">
    <property type="entry name" value="CHAT"/>
    <property type="match status" value="1"/>
</dbReference>
<evidence type="ECO:0000313" key="3">
    <source>
        <dbReference type="Proteomes" id="UP001500190"/>
    </source>
</evidence>
<dbReference type="InterPro" id="IPR024983">
    <property type="entry name" value="CHAT_dom"/>
</dbReference>
<comment type="caution">
    <text evidence="2">The sequence shown here is derived from an EMBL/GenBank/DDBJ whole genome shotgun (WGS) entry which is preliminary data.</text>
</comment>
<gene>
    <name evidence="2" type="ORF">GCM10009742_59990</name>
</gene>
<dbReference type="Gene3D" id="1.25.40.10">
    <property type="entry name" value="Tetratricopeptide repeat domain"/>
    <property type="match status" value="1"/>
</dbReference>
<dbReference type="Proteomes" id="UP001500190">
    <property type="component" value="Unassembled WGS sequence"/>
</dbReference>
<reference evidence="3" key="1">
    <citation type="journal article" date="2019" name="Int. J. Syst. Evol. Microbiol.">
        <title>The Global Catalogue of Microorganisms (GCM) 10K type strain sequencing project: providing services to taxonomists for standard genome sequencing and annotation.</title>
        <authorList>
            <consortium name="The Broad Institute Genomics Platform"/>
            <consortium name="The Broad Institute Genome Sequencing Center for Infectious Disease"/>
            <person name="Wu L."/>
            <person name="Ma J."/>
        </authorList>
    </citation>
    <scope>NUCLEOTIDE SEQUENCE [LARGE SCALE GENOMIC DNA]</scope>
    <source>
        <strain evidence="3">JCM 14304</strain>
    </source>
</reference>
<sequence>MTEIADPWGSPRYLMLLELCGDAEERHRQYESTGQLPYLETAITLFSEVLDVAVNVDLRGAASNGLGTALWSRYERYVEPADLDRAIDLFRAALAMFPSEETPLTSAFRANLGGALQLRWLRTRSDADLTESLAAIRSVVGVTAPTDDRRSTRVGNLGDALLALFVQHGDSATLDEAIQLFREAVAGARPGTAQFARACSNLGEALRMRHQTVGDRDRAVLDEAVECARAALSATSRTDPLLPRFQSNLAAILLGRFRSRSRPTDLAEATDLIEMAVRATPLSDPHRPQRLSILTAVRRMNLMQVTGLRAIDIRQPSEVLGAVRADRRATRSILSSRRRAQLPRRQRAALNQLTQAAASAAAAVPDGHVLWADALIAYGSALSFKAVVEGDAAARLAAKAAYRQVATNAGAPVRTRVTAGWQWALAELATSSGLDWSAAMEPFELAVRLLPRIAPRRVTHADRERGLAGISGLARDAAACAIQLGAPEQALQLLEHGRGVLLGQALDARTELTDLREQHPDLAGRFEELRSTLDLPADDSIATVATPKFGVALPGLDRHAVAEEWERLIESIRSLPGFGKFLDPLPIDRLLSGVPGSAPIVVINVSGLRCDAILVYDGTVTSVPLPELSQADLVRRVDEFRSAVSQARHRDLPAAVRATAQQVVQQTLAWLAMAVTDPVLRALALPQRSPAAGEPPRVWWIPTGPMSALPLHAAGSHGTAGACVLDAVVSSYAPTLRSLVETVGTSPHPPVPLVVSVPAASGFPELPGVRGETAALVVRVPDCQVLEGRQATRSSVLEALSRHSWVHFASHAVGPADGVVPGYLVLDDHATDPLTVADIARLRLGNVELAYLSACGTSIAPDRLDDEVLHLAGAFRMAGFRHVIGTLWSVTDGVATAVADDFYAAVTAGGVDISRTALALHNAVNRVRSRYPESPELWAPQIHVGP</sequence>
<feature type="domain" description="CHAT" evidence="1">
    <location>
        <begin position="666"/>
        <end position="945"/>
    </location>
</feature>
<dbReference type="RefSeq" id="WP_344197373.1">
    <property type="nucleotide sequence ID" value="NZ_BAAAND010000009.1"/>
</dbReference>
<protein>
    <recommendedName>
        <fullName evidence="1">CHAT domain-containing protein</fullName>
    </recommendedName>
</protein>
<evidence type="ECO:0000313" key="2">
    <source>
        <dbReference type="EMBL" id="GAA1603531.1"/>
    </source>
</evidence>
<accession>A0ABP4Q881</accession>
<dbReference type="EMBL" id="BAAAND010000009">
    <property type="protein sequence ID" value="GAA1603531.1"/>
    <property type="molecule type" value="Genomic_DNA"/>
</dbReference>
<proteinExistence type="predicted"/>
<name>A0ABP4Q881_9ACTN</name>
<evidence type="ECO:0000259" key="1">
    <source>
        <dbReference type="Pfam" id="PF12770"/>
    </source>
</evidence>